<feature type="transmembrane region" description="Helical" evidence="2">
    <location>
        <begin position="185"/>
        <end position="203"/>
    </location>
</feature>
<proteinExistence type="predicted"/>
<evidence type="ECO:0000256" key="3">
    <source>
        <dbReference type="SAM" id="SignalP"/>
    </source>
</evidence>
<dbReference type="EMBL" id="SRLO01000223">
    <property type="protein sequence ID" value="TNN66210.1"/>
    <property type="molecule type" value="Genomic_DNA"/>
</dbReference>
<keyword evidence="2" id="KW-0472">Membrane</keyword>
<gene>
    <name evidence="4" type="ORF">EYF80_023549</name>
</gene>
<reference evidence="4 5" key="1">
    <citation type="submission" date="2019-03" db="EMBL/GenBank/DDBJ databases">
        <title>First draft genome of Liparis tanakae, snailfish: a comprehensive survey of snailfish specific genes.</title>
        <authorList>
            <person name="Kim W."/>
            <person name="Song I."/>
            <person name="Jeong J.-H."/>
            <person name="Kim D."/>
            <person name="Kim S."/>
            <person name="Ryu S."/>
            <person name="Song J.Y."/>
            <person name="Lee S.K."/>
        </authorList>
    </citation>
    <scope>NUCLEOTIDE SEQUENCE [LARGE SCALE GENOMIC DNA]</scope>
    <source>
        <tissue evidence="4">Muscle</tissue>
    </source>
</reference>
<dbReference type="OrthoDB" id="9945889at2759"/>
<name>A0A4Z2HKY6_9TELE</name>
<feature type="signal peptide" evidence="3">
    <location>
        <begin position="1"/>
        <end position="28"/>
    </location>
</feature>
<feature type="transmembrane region" description="Helical" evidence="2">
    <location>
        <begin position="64"/>
        <end position="84"/>
    </location>
</feature>
<keyword evidence="3" id="KW-0732">Signal</keyword>
<dbReference type="AlphaFoldDB" id="A0A4Z2HKY6"/>
<feature type="chain" id="PRO_5021320762" evidence="3">
    <location>
        <begin position="29"/>
        <end position="339"/>
    </location>
</feature>
<organism evidence="4 5">
    <name type="scientific">Liparis tanakae</name>
    <name type="common">Tanaka's snailfish</name>
    <dbReference type="NCBI Taxonomy" id="230148"/>
    <lineage>
        <taxon>Eukaryota</taxon>
        <taxon>Metazoa</taxon>
        <taxon>Chordata</taxon>
        <taxon>Craniata</taxon>
        <taxon>Vertebrata</taxon>
        <taxon>Euteleostomi</taxon>
        <taxon>Actinopterygii</taxon>
        <taxon>Neopterygii</taxon>
        <taxon>Teleostei</taxon>
        <taxon>Neoteleostei</taxon>
        <taxon>Acanthomorphata</taxon>
        <taxon>Eupercaria</taxon>
        <taxon>Perciformes</taxon>
        <taxon>Cottioidei</taxon>
        <taxon>Cottales</taxon>
        <taxon>Liparidae</taxon>
        <taxon>Liparis</taxon>
    </lineage>
</organism>
<dbReference type="Proteomes" id="UP000314294">
    <property type="component" value="Unassembled WGS sequence"/>
</dbReference>
<feature type="transmembrane region" description="Helical" evidence="2">
    <location>
        <begin position="128"/>
        <end position="148"/>
    </location>
</feature>
<accession>A0A4Z2HKY6</accession>
<comment type="caution">
    <text evidence="4">The sequence shown here is derived from an EMBL/GenBank/DDBJ whole genome shotgun (WGS) entry which is preliminary data.</text>
</comment>
<keyword evidence="5" id="KW-1185">Reference proteome</keyword>
<keyword evidence="2" id="KW-1133">Transmembrane helix</keyword>
<feature type="compositionally biased region" description="Basic residues" evidence="1">
    <location>
        <begin position="212"/>
        <end position="225"/>
    </location>
</feature>
<evidence type="ECO:0000256" key="2">
    <source>
        <dbReference type="SAM" id="Phobius"/>
    </source>
</evidence>
<feature type="region of interest" description="Disordered" evidence="1">
    <location>
        <begin position="212"/>
        <end position="275"/>
    </location>
</feature>
<evidence type="ECO:0000256" key="1">
    <source>
        <dbReference type="SAM" id="MobiDB-lite"/>
    </source>
</evidence>
<protein>
    <submittedName>
        <fullName evidence="4">Uncharacterized protein</fullName>
    </submittedName>
</protein>
<evidence type="ECO:0000313" key="4">
    <source>
        <dbReference type="EMBL" id="TNN66210.1"/>
    </source>
</evidence>
<sequence length="339" mass="37110">MDGVLEGATVLCLCKLACSLLFLPSLAASHSPVSVCCCCLLVFTDFLVTDVVALRFLIFLSHTYGAVLVLTTPLIAVETLTALLGPNSAVAQRTASQTEGSDGQRCYVGEVTVEEEEESKDSENKEKLLSLHAVSYLCCLSVWVAVALNVRWRWTREEAWALACLHSTNSLMRCLPNLFSPMSSTVNPCWGMAFLSLLLLLLTMSSGLRGRRRAPPLTLRTHKEKRGVNDNGDGCRQDLAPAPPGPSKPLNPGMPESEAAQCVDPEKTESSCSVHRPYSRNSAQMSAYHHGDFVLLSPECVSAEGRVQEHEWTKKCIPLTFITEDVDAQKDQMGFSKHH</sequence>
<keyword evidence="2" id="KW-0812">Transmembrane</keyword>
<evidence type="ECO:0000313" key="5">
    <source>
        <dbReference type="Proteomes" id="UP000314294"/>
    </source>
</evidence>